<organism evidence="1 2">
    <name type="scientific">Stakelama sediminis</name>
    <dbReference type="NCBI Taxonomy" id="463200"/>
    <lineage>
        <taxon>Bacteria</taxon>
        <taxon>Pseudomonadati</taxon>
        <taxon>Pseudomonadota</taxon>
        <taxon>Alphaproteobacteria</taxon>
        <taxon>Sphingomonadales</taxon>
        <taxon>Sphingomonadaceae</taxon>
        <taxon>Stakelama</taxon>
    </lineage>
</organism>
<gene>
    <name evidence="1" type="ORF">FHR23_001454</name>
</gene>
<dbReference type="Proteomes" id="UP000554342">
    <property type="component" value="Unassembled WGS sequence"/>
</dbReference>
<keyword evidence="2" id="KW-1185">Reference proteome</keyword>
<accession>A0A840YXQ1</accession>
<proteinExistence type="predicted"/>
<comment type="caution">
    <text evidence="1">The sequence shown here is derived from an EMBL/GenBank/DDBJ whole genome shotgun (WGS) entry which is preliminary data.</text>
</comment>
<name>A0A840YXQ1_9SPHN</name>
<protein>
    <submittedName>
        <fullName evidence="1">Uncharacterized protein</fullName>
    </submittedName>
</protein>
<sequence>MFYLTRENLSIKSNAQLRDLFAQALRCQAKAPCRSAFNDASFTIRIIGDELARRGIAPR</sequence>
<evidence type="ECO:0000313" key="1">
    <source>
        <dbReference type="EMBL" id="MBB5718531.1"/>
    </source>
</evidence>
<dbReference type="EMBL" id="JACIJI010000002">
    <property type="protein sequence ID" value="MBB5718531.1"/>
    <property type="molecule type" value="Genomic_DNA"/>
</dbReference>
<evidence type="ECO:0000313" key="2">
    <source>
        <dbReference type="Proteomes" id="UP000554342"/>
    </source>
</evidence>
<reference evidence="1 2" key="1">
    <citation type="submission" date="2020-08" db="EMBL/GenBank/DDBJ databases">
        <title>Genomic Encyclopedia of Type Strains, Phase IV (KMG-IV): sequencing the most valuable type-strain genomes for metagenomic binning, comparative biology and taxonomic classification.</title>
        <authorList>
            <person name="Goeker M."/>
        </authorList>
    </citation>
    <scope>NUCLEOTIDE SEQUENCE [LARGE SCALE GENOMIC DNA]</scope>
    <source>
        <strain evidence="1 2">DSM 27203</strain>
    </source>
</reference>
<dbReference type="RefSeq" id="WP_184002388.1">
    <property type="nucleotide sequence ID" value="NZ_BAABIF010000013.1"/>
</dbReference>
<dbReference type="AlphaFoldDB" id="A0A840YXQ1"/>